<dbReference type="Gene3D" id="2.130.10.130">
    <property type="entry name" value="Integrin alpha, N-terminal"/>
    <property type="match status" value="2"/>
</dbReference>
<comment type="caution">
    <text evidence="2">The sequence shown here is derived from an EMBL/GenBank/DDBJ whole genome shotgun (WGS) entry which is preliminary data.</text>
</comment>
<dbReference type="InterPro" id="IPR013517">
    <property type="entry name" value="FG-GAP"/>
</dbReference>
<evidence type="ECO:0000313" key="2">
    <source>
        <dbReference type="EMBL" id="MCW1913407.1"/>
    </source>
</evidence>
<dbReference type="Proteomes" id="UP001165653">
    <property type="component" value="Unassembled WGS sequence"/>
</dbReference>
<reference evidence="2" key="1">
    <citation type="submission" date="2022-10" db="EMBL/GenBank/DDBJ databases">
        <title>Luteolibacter sp. GHJ8, whole genome shotgun sequencing project.</title>
        <authorList>
            <person name="Zhao G."/>
            <person name="Shen L."/>
        </authorList>
    </citation>
    <scope>NUCLEOTIDE SEQUENCE</scope>
    <source>
        <strain evidence="2">GHJ8</strain>
    </source>
</reference>
<proteinExistence type="predicted"/>
<dbReference type="RefSeq" id="WP_264512827.1">
    <property type="nucleotide sequence ID" value="NZ_JAPDDR010000003.1"/>
</dbReference>
<name>A0ABT3G0Q4_9BACT</name>
<dbReference type="InterPro" id="IPR011043">
    <property type="entry name" value="Gal_Oxase/kelch_b-propeller"/>
</dbReference>
<dbReference type="EMBL" id="JAPDDR010000003">
    <property type="protein sequence ID" value="MCW1913407.1"/>
    <property type="molecule type" value="Genomic_DNA"/>
</dbReference>
<dbReference type="PANTHER" id="PTHR36220">
    <property type="entry name" value="UNNAMED PRODUCT"/>
    <property type="match status" value="1"/>
</dbReference>
<keyword evidence="1" id="KW-0732">Signal</keyword>
<sequence length="828" mass="87975">MNRINRYLLAAGLLLAAIALLPLHFSSQSAGTPSGQISSSLAASSPAPVAPHLSSYSESLNAHPDLAKVVTASFHQIRPISGEESLLPKNEGSLYFANNPGQSYSARFQQDGVLIRNADGARDLKIASRSTQTASITVQGSRISYKRADGSGEWFENGPRGLEHGMTLAARPADAGVQLEIPFTIEGMSSARDASGNIAFKDKDGTTAYAYKDIKAWDSRGEILDASLAAIDGGVAWIVNDREAVYPITIDPLIVNTQTLPLPSPGNGYGTAVDLNGNLAAVSALGEPSAPAQNSGAVYVYRKTGTTWAQEARLTSSTPNDNEGFGAAVAIEGDVLAVVTQFDNSPSNTSSIQIFRTFGSSWNHQETIQPNPLGYYFIGSPIDMDGGVLVVGVPGEVFGPSVVGALWVYQVNQGGVTGPTKIFSSGMVPQEGFGGSVAIKGNQIAAGASWATKDGVQNVGAVYVFSGFGAFWNQQAKLHSPEPTANEAMGTAVAIDTDKILAGAVNRKPGAYQHGAAYVFTRNGGSWGHETSIRVNPAIQRNIFLGESVAISGNLLALTAAISPLDETNRIVLYQRIGRTWFRRNNPETEYLGDTRYPKISLDGSAMVAGYSLAGVARAYSLGNANSAQEIAVYTGEDTALVETLNGAPLNFGDVPVSTNKSWPITIYNDGLTDLEVTAASLLPGASSDISVDPIQTFPFGSLIIAPGATAKITVRTNFSTTGNKTATLRLESNDADEPNFDIPLSFRSYEPPAPGGLTITRENGIPVLRYPHLQFFNYQVEVSTDLNQWNHAGFMQMEFDPNSGAQVRIFRDFNAPFGKSFYRVKVN</sequence>
<evidence type="ECO:0000313" key="3">
    <source>
        <dbReference type="Proteomes" id="UP001165653"/>
    </source>
</evidence>
<organism evidence="2 3">
    <name type="scientific">Luteolibacter rhizosphaerae</name>
    <dbReference type="NCBI Taxonomy" id="2989719"/>
    <lineage>
        <taxon>Bacteria</taxon>
        <taxon>Pseudomonadati</taxon>
        <taxon>Verrucomicrobiota</taxon>
        <taxon>Verrucomicrobiia</taxon>
        <taxon>Verrucomicrobiales</taxon>
        <taxon>Verrucomicrobiaceae</taxon>
        <taxon>Luteolibacter</taxon>
    </lineage>
</organism>
<protein>
    <recommendedName>
        <fullName evidence="4">Choice-of-anchor D domain-containing protein</fullName>
    </recommendedName>
</protein>
<dbReference type="SUPFAM" id="SSF50965">
    <property type="entry name" value="Galactose oxidase, central domain"/>
    <property type="match status" value="1"/>
</dbReference>
<keyword evidence="3" id="KW-1185">Reference proteome</keyword>
<dbReference type="PANTHER" id="PTHR36220:SF1">
    <property type="entry name" value="GAMMA TUBULIN COMPLEX COMPONENT C-TERMINAL DOMAIN-CONTAINING PROTEIN"/>
    <property type="match status" value="1"/>
</dbReference>
<dbReference type="InterPro" id="IPR013783">
    <property type="entry name" value="Ig-like_fold"/>
</dbReference>
<dbReference type="InterPro" id="IPR028994">
    <property type="entry name" value="Integrin_alpha_N"/>
</dbReference>
<accession>A0ABT3G0Q4</accession>
<gene>
    <name evidence="2" type="ORF">OJ996_07475</name>
</gene>
<dbReference type="Gene3D" id="2.60.40.10">
    <property type="entry name" value="Immunoglobulins"/>
    <property type="match status" value="1"/>
</dbReference>
<evidence type="ECO:0008006" key="4">
    <source>
        <dbReference type="Google" id="ProtNLM"/>
    </source>
</evidence>
<dbReference type="Pfam" id="PF14312">
    <property type="entry name" value="FG-GAP_2"/>
    <property type="match status" value="3"/>
</dbReference>
<evidence type="ECO:0000256" key="1">
    <source>
        <dbReference type="ARBA" id="ARBA00022729"/>
    </source>
</evidence>